<accession>A0A914VWY7</accession>
<dbReference type="AlphaFoldDB" id="A0A914VWY7"/>
<name>A0A914VWY7_9BILA</name>
<proteinExistence type="predicted"/>
<sequence length="204" mass="22233">MFQFPACCCMCAPVLCHSKASLANFYPFNRVASAYANINTGGFSPEVRSVLTSTTPRQIERHTRKDRPYRHYCRVCVRGDVDDGGVEDGDDDDRRGLVVRATVPYPSSSSAITRAERAGERERKSGNAAVAASSCYPATEACRAATVPPPSVERSIECDLDPQSHACGCQQQRRRPIVETIVDSATPTQAAPIPPSPHIHHHPL</sequence>
<keyword evidence="1" id="KW-1185">Reference proteome</keyword>
<evidence type="ECO:0000313" key="2">
    <source>
        <dbReference type="WBParaSite" id="PSAMB.scaffold2679size21865.g18794.t1"/>
    </source>
</evidence>
<protein>
    <submittedName>
        <fullName evidence="2">Secreted protein</fullName>
    </submittedName>
</protein>
<evidence type="ECO:0000313" key="1">
    <source>
        <dbReference type="Proteomes" id="UP000887566"/>
    </source>
</evidence>
<reference evidence="2" key="1">
    <citation type="submission" date="2022-11" db="UniProtKB">
        <authorList>
            <consortium name="WormBaseParasite"/>
        </authorList>
    </citation>
    <scope>IDENTIFICATION</scope>
</reference>
<dbReference type="WBParaSite" id="PSAMB.scaffold2679size21865.g18794.t1">
    <property type="protein sequence ID" value="PSAMB.scaffold2679size21865.g18794.t1"/>
    <property type="gene ID" value="PSAMB.scaffold2679size21865.g18794"/>
</dbReference>
<dbReference type="Proteomes" id="UP000887566">
    <property type="component" value="Unplaced"/>
</dbReference>
<organism evidence="1 2">
    <name type="scientific">Plectus sambesii</name>
    <dbReference type="NCBI Taxonomy" id="2011161"/>
    <lineage>
        <taxon>Eukaryota</taxon>
        <taxon>Metazoa</taxon>
        <taxon>Ecdysozoa</taxon>
        <taxon>Nematoda</taxon>
        <taxon>Chromadorea</taxon>
        <taxon>Plectida</taxon>
        <taxon>Plectina</taxon>
        <taxon>Plectoidea</taxon>
        <taxon>Plectidae</taxon>
        <taxon>Plectus</taxon>
    </lineage>
</organism>